<dbReference type="InterPro" id="IPR000477">
    <property type="entry name" value="RT_dom"/>
</dbReference>
<organism evidence="2 3">
    <name type="scientific">Gossypium australe</name>
    <dbReference type="NCBI Taxonomy" id="47621"/>
    <lineage>
        <taxon>Eukaryota</taxon>
        <taxon>Viridiplantae</taxon>
        <taxon>Streptophyta</taxon>
        <taxon>Embryophyta</taxon>
        <taxon>Tracheophyta</taxon>
        <taxon>Spermatophyta</taxon>
        <taxon>Magnoliopsida</taxon>
        <taxon>eudicotyledons</taxon>
        <taxon>Gunneridae</taxon>
        <taxon>Pentapetalae</taxon>
        <taxon>rosids</taxon>
        <taxon>malvids</taxon>
        <taxon>Malvales</taxon>
        <taxon>Malvaceae</taxon>
        <taxon>Malvoideae</taxon>
        <taxon>Gossypium</taxon>
    </lineage>
</organism>
<dbReference type="Proteomes" id="UP000325315">
    <property type="component" value="Unassembled WGS sequence"/>
</dbReference>
<feature type="domain" description="Reverse transcriptase" evidence="1">
    <location>
        <begin position="54"/>
        <end position="162"/>
    </location>
</feature>
<keyword evidence="2" id="KW-0695">RNA-directed DNA polymerase</keyword>
<reference evidence="3" key="1">
    <citation type="journal article" date="2019" name="Plant Biotechnol. J.">
        <title>Genome sequencing of the Australian wild diploid species Gossypium australe highlights disease resistance and delayed gland morphogenesis.</title>
        <authorList>
            <person name="Cai Y."/>
            <person name="Cai X."/>
            <person name="Wang Q."/>
            <person name="Wang P."/>
            <person name="Zhang Y."/>
            <person name="Cai C."/>
            <person name="Xu Y."/>
            <person name="Wang K."/>
            <person name="Zhou Z."/>
            <person name="Wang C."/>
            <person name="Geng S."/>
            <person name="Li B."/>
            <person name="Dong Q."/>
            <person name="Hou Y."/>
            <person name="Wang H."/>
            <person name="Ai P."/>
            <person name="Liu Z."/>
            <person name="Yi F."/>
            <person name="Sun M."/>
            <person name="An G."/>
            <person name="Cheng J."/>
            <person name="Zhang Y."/>
            <person name="Shi Q."/>
            <person name="Xie Y."/>
            <person name="Shi X."/>
            <person name="Chang Y."/>
            <person name="Huang F."/>
            <person name="Chen Y."/>
            <person name="Hong S."/>
            <person name="Mi L."/>
            <person name="Sun Q."/>
            <person name="Zhang L."/>
            <person name="Zhou B."/>
            <person name="Peng R."/>
            <person name="Zhang X."/>
            <person name="Liu F."/>
        </authorList>
    </citation>
    <scope>NUCLEOTIDE SEQUENCE [LARGE SCALE GENOMIC DNA]</scope>
    <source>
        <strain evidence="3">cv. PA1801</strain>
    </source>
</reference>
<comment type="caution">
    <text evidence="2">The sequence shown here is derived from an EMBL/GenBank/DDBJ whole genome shotgun (WGS) entry which is preliminary data.</text>
</comment>
<keyword evidence="2" id="KW-0808">Transferase</keyword>
<evidence type="ECO:0000313" key="3">
    <source>
        <dbReference type="Proteomes" id="UP000325315"/>
    </source>
</evidence>
<dbReference type="GO" id="GO:0003964">
    <property type="term" value="F:RNA-directed DNA polymerase activity"/>
    <property type="evidence" value="ECO:0007669"/>
    <property type="project" value="UniProtKB-KW"/>
</dbReference>
<dbReference type="OrthoDB" id="998883at2759"/>
<evidence type="ECO:0000259" key="1">
    <source>
        <dbReference type="Pfam" id="PF00078"/>
    </source>
</evidence>
<dbReference type="InterPro" id="IPR043502">
    <property type="entry name" value="DNA/RNA_pol_sf"/>
</dbReference>
<keyword evidence="3" id="KW-1185">Reference proteome</keyword>
<dbReference type="PANTHER" id="PTHR46890">
    <property type="entry name" value="NON-LTR RETROLELEMENT REVERSE TRANSCRIPTASE-LIKE PROTEIN-RELATED"/>
    <property type="match status" value="1"/>
</dbReference>
<keyword evidence="2" id="KW-0548">Nucleotidyltransferase</keyword>
<proteinExistence type="predicted"/>
<dbReference type="Pfam" id="PF00078">
    <property type="entry name" value="RVT_1"/>
    <property type="match status" value="1"/>
</dbReference>
<name>A0A5B6V087_9ROSI</name>
<sequence>MDPTKAPGVDGLSGSFFRENWEAVGNDIIKMCHDILRGEKDVDCINDTIIIKEPVDMTKFRPISLCRVMYKIVAKVLANRLKETLCISQNQSAFVPGRMIHDNILIAHEMVHYLQSAKNGPNKGFVIKLDMSKAYDCVEWAFIKKVMKKMGYANVWVTKIMRCVQSICYVVKCN</sequence>
<gene>
    <name evidence="2" type="ORF">EPI10_029008</name>
</gene>
<evidence type="ECO:0000313" key="2">
    <source>
        <dbReference type="EMBL" id="KAA3462528.1"/>
    </source>
</evidence>
<dbReference type="InterPro" id="IPR052343">
    <property type="entry name" value="Retrotransposon-Effector_Assoc"/>
</dbReference>
<dbReference type="SUPFAM" id="SSF56672">
    <property type="entry name" value="DNA/RNA polymerases"/>
    <property type="match status" value="1"/>
</dbReference>
<accession>A0A5B6V087</accession>
<dbReference type="PANTHER" id="PTHR46890:SF48">
    <property type="entry name" value="RNA-DIRECTED DNA POLYMERASE"/>
    <property type="match status" value="1"/>
</dbReference>
<protein>
    <submittedName>
        <fullName evidence="2">Reverse transcriptase</fullName>
    </submittedName>
</protein>
<dbReference type="EMBL" id="SMMG02000009">
    <property type="protein sequence ID" value="KAA3462528.1"/>
    <property type="molecule type" value="Genomic_DNA"/>
</dbReference>
<dbReference type="AlphaFoldDB" id="A0A5B6V087"/>